<evidence type="ECO:0000313" key="4">
    <source>
        <dbReference type="Proteomes" id="UP000094626"/>
    </source>
</evidence>
<dbReference type="KEGG" id="nre:BES08_29205"/>
<evidence type="ECO:0000313" key="3">
    <source>
        <dbReference type="EMBL" id="AOR80874.1"/>
    </source>
</evidence>
<dbReference type="SMART" id="SM00421">
    <property type="entry name" value="HTH_LUXR"/>
    <property type="match status" value="1"/>
</dbReference>
<sequence length="194" mass="21230">MIQLSITLDLDLYRDRLLLLTLRQRQCMVLIDQGFDTKEIAEHLEISVSRVQKHIFNARKILGNPARRKAARLVAAFEQERAALEEGGQSIGALGLPLVPLLELPQHDGEAEEPEVQEDPAMTPIRPAPAAQEQAPFPPPGILAMLLPLRSDRRPANDLTIRPALITIAVLSAAGLVAAGSAMQLLVAFQVFLE</sequence>
<dbReference type="InterPro" id="IPR000792">
    <property type="entry name" value="Tscrpt_reg_LuxR_C"/>
</dbReference>
<gene>
    <name evidence="3" type="ORF">BES08_29205</name>
</gene>
<dbReference type="RefSeq" id="WP_069710121.1">
    <property type="nucleotide sequence ID" value="NZ_CP017077.1"/>
</dbReference>
<dbReference type="GO" id="GO:0016987">
    <property type="term" value="F:sigma factor activity"/>
    <property type="evidence" value="ECO:0007669"/>
    <property type="project" value="InterPro"/>
</dbReference>
<evidence type="ECO:0000256" key="1">
    <source>
        <dbReference type="SAM" id="Phobius"/>
    </source>
</evidence>
<dbReference type="SUPFAM" id="SSF46894">
    <property type="entry name" value="C-terminal effector domain of the bipartite response regulators"/>
    <property type="match status" value="1"/>
</dbReference>
<keyword evidence="1" id="KW-0812">Transmembrane</keyword>
<dbReference type="GO" id="GO:0003677">
    <property type="term" value="F:DNA binding"/>
    <property type="evidence" value="ECO:0007669"/>
    <property type="project" value="InterPro"/>
</dbReference>
<dbReference type="OrthoDB" id="7474933at2"/>
<dbReference type="Proteomes" id="UP000094626">
    <property type="component" value="Plasmid pSA2"/>
</dbReference>
<reference evidence="4" key="1">
    <citation type="journal article" date="2017" name="J. Biotechnol.">
        <title>Complete genome sequence of Novosphingobium resinovorum SA1, a versatile xenobiotic-degrading bacterium capable of utilizing sulfanilic acid.</title>
        <authorList>
            <person name="Hegedus B."/>
            <person name="Kos P.B."/>
            <person name="Balint B."/>
            <person name="Maroti G."/>
            <person name="Gan H.M."/>
            <person name="Perei K."/>
            <person name="Rakhely G."/>
        </authorList>
    </citation>
    <scope>NUCLEOTIDE SEQUENCE [LARGE SCALE GENOMIC DNA]</scope>
    <source>
        <strain evidence="4">SA1</strain>
    </source>
</reference>
<dbReference type="InterPro" id="IPR036388">
    <property type="entry name" value="WH-like_DNA-bd_sf"/>
</dbReference>
<feature type="domain" description="HTH luxR-type" evidence="2">
    <location>
        <begin position="13"/>
        <end position="78"/>
    </location>
</feature>
<feature type="transmembrane region" description="Helical" evidence="1">
    <location>
        <begin position="164"/>
        <end position="193"/>
    </location>
</feature>
<keyword evidence="3" id="KW-0614">Plasmid</keyword>
<keyword evidence="4" id="KW-1185">Reference proteome</keyword>
<name>A0A1D8AFH8_9SPHN</name>
<dbReference type="Gene3D" id="1.10.10.10">
    <property type="entry name" value="Winged helix-like DNA-binding domain superfamily/Winged helix DNA-binding domain"/>
    <property type="match status" value="1"/>
</dbReference>
<evidence type="ECO:0000259" key="2">
    <source>
        <dbReference type="PROSITE" id="PS50043"/>
    </source>
</evidence>
<proteinExistence type="predicted"/>
<geneLocation type="plasmid" evidence="3 4">
    <name>pSA2</name>
</geneLocation>
<dbReference type="InterPro" id="IPR016032">
    <property type="entry name" value="Sig_transdc_resp-reg_C-effctor"/>
</dbReference>
<dbReference type="PROSITE" id="PS50043">
    <property type="entry name" value="HTH_LUXR_2"/>
    <property type="match status" value="1"/>
</dbReference>
<organism evidence="3 4">
    <name type="scientific">Novosphingobium resinovorum</name>
    <dbReference type="NCBI Taxonomy" id="158500"/>
    <lineage>
        <taxon>Bacteria</taxon>
        <taxon>Pseudomonadati</taxon>
        <taxon>Pseudomonadota</taxon>
        <taxon>Alphaproteobacteria</taxon>
        <taxon>Sphingomonadales</taxon>
        <taxon>Sphingomonadaceae</taxon>
        <taxon>Novosphingobium</taxon>
    </lineage>
</organism>
<dbReference type="GO" id="GO:0006352">
    <property type="term" value="P:DNA-templated transcription initiation"/>
    <property type="evidence" value="ECO:0007669"/>
    <property type="project" value="InterPro"/>
</dbReference>
<keyword evidence="1" id="KW-1133">Transmembrane helix</keyword>
<dbReference type="EMBL" id="CP017077">
    <property type="protein sequence ID" value="AOR80874.1"/>
    <property type="molecule type" value="Genomic_DNA"/>
</dbReference>
<dbReference type="Pfam" id="PF08281">
    <property type="entry name" value="Sigma70_r4_2"/>
    <property type="match status" value="1"/>
</dbReference>
<dbReference type="AlphaFoldDB" id="A0A1D8AFH8"/>
<dbReference type="InterPro" id="IPR013249">
    <property type="entry name" value="RNA_pol_sigma70_r4_t2"/>
</dbReference>
<accession>A0A1D8AFH8</accession>
<keyword evidence="1" id="KW-0472">Membrane</keyword>
<protein>
    <recommendedName>
        <fullName evidence="2">HTH luxR-type domain-containing protein</fullName>
    </recommendedName>
</protein>